<evidence type="ECO:0000313" key="1">
    <source>
        <dbReference type="EMBL" id="KAG8181052.1"/>
    </source>
</evidence>
<dbReference type="EMBL" id="JAFNEN010000538">
    <property type="protein sequence ID" value="KAG8181052.1"/>
    <property type="molecule type" value="Genomic_DNA"/>
</dbReference>
<proteinExistence type="predicted"/>
<protein>
    <submittedName>
        <fullName evidence="1">Uncharacterized protein</fullName>
    </submittedName>
</protein>
<keyword evidence="2" id="KW-1185">Reference proteome</keyword>
<name>A0AAV6UA90_9ARAC</name>
<comment type="caution">
    <text evidence="1">The sequence shown here is derived from an EMBL/GenBank/DDBJ whole genome shotgun (WGS) entry which is preliminary data.</text>
</comment>
<dbReference type="Proteomes" id="UP000827092">
    <property type="component" value="Unassembled WGS sequence"/>
</dbReference>
<reference evidence="1 2" key="1">
    <citation type="journal article" date="2022" name="Nat. Ecol. Evol.">
        <title>A masculinizing supergene underlies an exaggerated male reproductive morph in a spider.</title>
        <authorList>
            <person name="Hendrickx F."/>
            <person name="De Corte Z."/>
            <person name="Sonet G."/>
            <person name="Van Belleghem S.M."/>
            <person name="Kostlbacher S."/>
            <person name="Vangestel C."/>
        </authorList>
    </citation>
    <scope>NUCLEOTIDE SEQUENCE [LARGE SCALE GENOMIC DNA]</scope>
    <source>
        <strain evidence="1">W744_W776</strain>
    </source>
</reference>
<organism evidence="1 2">
    <name type="scientific">Oedothorax gibbosus</name>
    <dbReference type="NCBI Taxonomy" id="931172"/>
    <lineage>
        <taxon>Eukaryota</taxon>
        <taxon>Metazoa</taxon>
        <taxon>Ecdysozoa</taxon>
        <taxon>Arthropoda</taxon>
        <taxon>Chelicerata</taxon>
        <taxon>Arachnida</taxon>
        <taxon>Araneae</taxon>
        <taxon>Araneomorphae</taxon>
        <taxon>Entelegynae</taxon>
        <taxon>Araneoidea</taxon>
        <taxon>Linyphiidae</taxon>
        <taxon>Erigoninae</taxon>
        <taxon>Oedothorax</taxon>
    </lineage>
</organism>
<accession>A0AAV6UA90</accession>
<gene>
    <name evidence="1" type="ORF">JTE90_029403</name>
</gene>
<dbReference type="AlphaFoldDB" id="A0AAV6UA90"/>
<sequence>MIIHLLKHSLSHKSRISKSSIKNPSKKKSSILLQNTQNPKSELCPCKSCFLTIQLCAWQKSFAGGDAWRRTLGDRSQRSSRCVYGRRFWRVLLSGLEESTESAGGMRGIDSPFHRIGTLFEFEFTFDRTIGDQKKSSEDLEEDWCSIWRVNYQLSSSLGGCWKDLFLGL</sequence>
<evidence type="ECO:0000313" key="2">
    <source>
        <dbReference type="Proteomes" id="UP000827092"/>
    </source>
</evidence>